<evidence type="ECO:0000256" key="1">
    <source>
        <dbReference type="ARBA" id="ARBA00001968"/>
    </source>
</evidence>
<dbReference type="GO" id="GO:0005634">
    <property type="term" value="C:nucleus"/>
    <property type="evidence" value="ECO:0007669"/>
    <property type="project" value="UniProtKB-SubCell"/>
</dbReference>
<evidence type="ECO:0000256" key="2">
    <source>
        <dbReference type="ARBA" id="ARBA00004123"/>
    </source>
</evidence>
<evidence type="ECO:0000259" key="8">
    <source>
        <dbReference type="Pfam" id="PF13359"/>
    </source>
</evidence>
<feature type="region of interest" description="Disordered" evidence="7">
    <location>
        <begin position="171"/>
        <end position="193"/>
    </location>
</feature>
<dbReference type="AlphaFoldDB" id="A0A9Q1F9A7"/>
<evidence type="ECO:0000313" key="9">
    <source>
        <dbReference type="EMBL" id="KAJ8353660.1"/>
    </source>
</evidence>
<dbReference type="EMBL" id="JAINUF010000007">
    <property type="protein sequence ID" value="KAJ8353660.1"/>
    <property type="molecule type" value="Genomic_DNA"/>
</dbReference>
<dbReference type="PANTHER" id="PTHR46481">
    <property type="entry name" value="ZINC FINGER BED DOMAIN-CONTAINING PROTEIN 4"/>
    <property type="match status" value="1"/>
</dbReference>
<dbReference type="PANTHER" id="PTHR46481:SF10">
    <property type="entry name" value="ZINC FINGER BED DOMAIN-CONTAINING PROTEIN 39"/>
    <property type="match status" value="1"/>
</dbReference>
<sequence length="355" mass="39352">MGRPTRKMIQEIETRWNSTFHMFDCLHLQREPVGAALVSLNTDLTPLTSQEYEAIGECLHMLSPFHQATVELSEEKGVYGSKGIPLMNMLQCAVDSEGTNMSNVMAGKLAENLVRRLRDTLSNLESLSVTMATMLDPRFKTHGFFSQSKANEAVTRLKAECATVIRTTAVTPSPSDAASPPPQPAQAAGPAITSRGNSAAHCWRTRGELGDGGYPCNDHTVAIITPYREPLQGRVQNRFNHHHAKTSAIIEQAFGMLKIRWRCLLFKTLEVDHTFAPTVITTCAVLHICLTEGGGTSLSLSRMMVTLVWSTTSMEGRNKADMADDRLAEQLSAPRRVCPVELNEHNYIQFGYFWK</sequence>
<keyword evidence="10" id="KW-1185">Reference proteome</keyword>
<dbReference type="InterPro" id="IPR012337">
    <property type="entry name" value="RNaseH-like_sf"/>
</dbReference>
<evidence type="ECO:0000313" key="10">
    <source>
        <dbReference type="Proteomes" id="UP001152622"/>
    </source>
</evidence>
<evidence type="ECO:0000256" key="7">
    <source>
        <dbReference type="SAM" id="MobiDB-lite"/>
    </source>
</evidence>
<dbReference type="InterPro" id="IPR027806">
    <property type="entry name" value="HARBI1_dom"/>
</dbReference>
<evidence type="ECO:0000256" key="3">
    <source>
        <dbReference type="ARBA" id="ARBA00022723"/>
    </source>
</evidence>
<comment type="subcellular location">
    <subcellularLocation>
        <location evidence="2">Nucleus</location>
    </subcellularLocation>
</comment>
<comment type="cofactor">
    <cofactor evidence="1">
        <name>a divalent metal cation</name>
        <dbReference type="ChEBI" id="CHEBI:60240"/>
    </cofactor>
</comment>
<keyword evidence="5" id="KW-0862">Zinc</keyword>
<dbReference type="GO" id="GO:0008270">
    <property type="term" value="F:zinc ion binding"/>
    <property type="evidence" value="ECO:0007669"/>
    <property type="project" value="UniProtKB-KW"/>
</dbReference>
<gene>
    <name evidence="9" type="ORF">SKAU_G00212270</name>
</gene>
<dbReference type="InterPro" id="IPR052035">
    <property type="entry name" value="ZnF_BED_domain_contain"/>
</dbReference>
<organism evidence="9 10">
    <name type="scientific">Synaphobranchus kaupii</name>
    <name type="common">Kaup's arrowtooth eel</name>
    <dbReference type="NCBI Taxonomy" id="118154"/>
    <lineage>
        <taxon>Eukaryota</taxon>
        <taxon>Metazoa</taxon>
        <taxon>Chordata</taxon>
        <taxon>Craniata</taxon>
        <taxon>Vertebrata</taxon>
        <taxon>Euteleostomi</taxon>
        <taxon>Actinopterygii</taxon>
        <taxon>Neopterygii</taxon>
        <taxon>Teleostei</taxon>
        <taxon>Anguilliformes</taxon>
        <taxon>Synaphobranchidae</taxon>
        <taxon>Synaphobranchus</taxon>
    </lineage>
</organism>
<feature type="domain" description="DDE Tnp4" evidence="8">
    <location>
        <begin position="209"/>
        <end position="287"/>
    </location>
</feature>
<evidence type="ECO:0000256" key="6">
    <source>
        <dbReference type="ARBA" id="ARBA00023242"/>
    </source>
</evidence>
<name>A0A9Q1F9A7_SYNKA</name>
<evidence type="ECO:0000256" key="5">
    <source>
        <dbReference type="ARBA" id="ARBA00022833"/>
    </source>
</evidence>
<evidence type="ECO:0000256" key="4">
    <source>
        <dbReference type="ARBA" id="ARBA00022771"/>
    </source>
</evidence>
<reference evidence="9" key="1">
    <citation type="journal article" date="2023" name="Science">
        <title>Genome structures resolve the early diversification of teleost fishes.</title>
        <authorList>
            <person name="Parey E."/>
            <person name="Louis A."/>
            <person name="Montfort J."/>
            <person name="Bouchez O."/>
            <person name="Roques C."/>
            <person name="Iampietro C."/>
            <person name="Lluch J."/>
            <person name="Castinel A."/>
            <person name="Donnadieu C."/>
            <person name="Desvignes T."/>
            <person name="Floi Bucao C."/>
            <person name="Jouanno E."/>
            <person name="Wen M."/>
            <person name="Mejri S."/>
            <person name="Dirks R."/>
            <person name="Jansen H."/>
            <person name="Henkel C."/>
            <person name="Chen W.J."/>
            <person name="Zahm M."/>
            <person name="Cabau C."/>
            <person name="Klopp C."/>
            <person name="Thompson A.W."/>
            <person name="Robinson-Rechavi M."/>
            <person name="Braasch I."/>
            <person name="Lecointre G."/>
            <person name="Bobe J."/>
            <person name="Postlethwait J.H."/>
            <person name="Berthelot C."/>
            <person name="Roest Crollius H."/>
            <person name="Guiguen Y."/>
        </authorList>
    </citation>
    <scope>NUCLEOTIDE SEQUENCE</scope>
    <source>
        <strain evidence="9">WJC10195</strain>
    </source>
</reference>
<dbReference type="Proteomes" id="UP001152622">
    <property type="component" value="Chromosome 7"/>
</dbReference>
<keyword evidence="4" id="KW-0863">Zinc-finger</keyword>
<protein>
    <recommendedName>
        <fullName evidence="8">DDE Tnp4 domain-containing protein</fullName>
    </recommendedName>
</protein>
<keyword evidence="3" id="KW-0479">Metal-binding</keyword>
<dbReference type="OrthoDB" id="1869581at2759"/>
<comment type="caution">
    <text evidence="9">The sequence shown here is derived from an EMBL/GenBank/DDBJ whole genome shotgun (WGS) entry which is preliminary data.</text>
</comment>
<keyword evidence="6" id="KW-0539">Nucleus</keyword>
<accession>A0A9Q1F9A7</accession>
<dbReference type="Pfam" id="PF13359">
    <property type="entry name" value="DDE_Tnp_4"/>
    <property type="match status" value="1"/>
</dbReference>
<proteinExistence type="predicted"/>
<dbReference type="SUPFAM" id="SSF53098">
    <property type="entry name" value="Ribonuclease H-like"/>
    <property type="match status" value="1"/>
</dbReference>